<reference evidence="8 9" key="1">
    <citation type="submission" date="2024-11" db="EMBL/GenBank/DDBJ databases">
        <authorList>
            <person name="Heng Y.C."/>
            <person name="Lim A.C.H."/>
            <person name="Lee J.K.Y."/>
            <person name="Kittelmann S."/>
        </authorList>
    </citation>
    <scope>NUCLEOTIDE SEQUENCE [LARGE SCALE GENOMIC DNA]</scope>
    <source>
        <strain evidence="8 9">WILCCON 0269</strain>
    </source>
</reference>
<sequence length="75" mass="8641">MFEKVVETIAKYSGIEAEEIHMDSLLINDLAINSYTMMEMICDIEEELDIDIPEEAIKELRSVGDVVQYLEKNTK</sequence>
<dbReference type="InterPro" id="IPR003231">
    <property type="entry name" value="ACP"/>
</dbReference>
<evidence type="ECO:0000256" key="1">
    <source>
        <dbReference type="ARBA" id="ARBA00022450"/>
    </source>
</evidence>
<dbReference type="InterPro" id="IPR036736">
    <property type="entry name" value="ACP-like_sf"/>
</dbReference>
<keyword evidence="3" id="KW-0597">Phosphoprotein</keyword>
<accession>A0ABW8SH07</accession>
<evidence type="ECO:0000256" key="2">
    <source>
        <dbReference type="ARBA" id="ARBA00022516"/>
    </source>
</evidence>
<comment type="caution">
    <text evidence="8">The sequence shown here is derived from an EMBL/GenBank/DDBJ whole genome shotgun (WGS) entry which is preliminary data.</text>
</comment>
<protein>
    <submittedName>
        <fullName evidence="8">Acyl carrier protein</fullName>
    </submittedName>
</protein>
<dbReference type="SUPFAM" id="SSF47336">
    <property type="entry name" value="ACP-like"/>
    <property type="match status" value="1"/>
</dbReference>
<dbReference type="Proteomes" id="UP001623660">
    <property type="component" value="Unassembled WGS sequence"/>
</dbReference>
<keyword evidence="6" id="KW-0275">Fatty acid biosynthesis</keyword>
<proteinExistence type="predicted"/>
<keyword evidence="1" id="KW-0596">Phosphopantetheine</keyword>
<keyword evidence="4" id="KW-0276">Fatty acid metabolism</keyword>
<organism evidence="8 9">
    <name type="scientific">Candidatus Clostridium eludens</name>
    <dbReference type="NCBI Taxonomy" id="3381663"/>
    <lineage>
        <taxon>Bacteria</taxon>
        <taxon>Bacillati</taxon>
        <taxon>Bacillota</taxon>
        <taxon>Clostridia</taxon>
        <taxon>Eubacteriales</taxon>
        <taxon>Clostridiaceae</taxon>
        <taxon>Clostridium</taxon>
    </lineage>
</organism>
<evidence type="ECO:0000313" key="8">
    <source>
        <dbReference type="EMBL" id="MFL0195056.1"/>
    </source>
</evidence>
<feature type="domain" description="Carrier" evidence="7">
    <location>
        <begin position="1"/>
        <end position="74"/>
    </location>
</feature>
<evidence type="ECO:0000256" key="6">
    <source>
        <dbReference type="ARBA" id="ARBA00023160"/>
    </source>
</evidence>
<dbReference type="RefSeq" id="WP_406791175.1">
    <property type="nucleotide sequence ID" value="NZ_JBJHZX010000006.1"/>
</dbReference>
<name>A0ABW8SH07_9CLOT</name>
<evidence type="ECO:0000256" key="3">
    <source>
        <dbReference type="ARBA" id="ARBA00022553"/>
    </source>
</evidence>
<dbReference type="Gene3D" id="1.10.1200.10">
    <property type="entry name" value="ACP-like"/>
    <property type="match status" value="1"/>
</dbReference>
<dbReference type="PROSITE" id="PS50075">
    <property type="entry name" value="CARRIER"/>
    <property type="match status" value="1"/>
</dbReference>
<keyword evidence="2" id="KW-0444">Lipid biosynthesis</keyword>
<dbReference type="PANTHER" id="PTHR20863:SF76">
    <property type="entry name" value="CARRIER DOMAIN-CONTAINING PROTEIN"/>
    <property type="match status" value="1"/>
</dbReference>
<evidence type="ECO:0000313" key="9">
    <source>
        <dbReference type="Proteomes" id="UP001623660"/>
    </source>
</evidence>
<dbReference type="PANTHER" id="PTHR20863">
    <property type="entry name" value="ACYL CARRIER PROTEIN"/>
    <property type="match status" value="1"/>
</dbReference>
<gene>
    <name evidence="8" type="ORF">ACJDU8_05625</name>
</gene>
<keyword evidence="9" id="KW-1185">Reference proteome</keyword>
<dbReference type="Pfam" id="PF00550">
    <property type="entry name" value="PP-binding"/>
    <property type="match status" value="1"/>
</dbReference>
<evidence type="ECO:0000256" key="4">
    <source>
        <dbReference type="ARBA" id="ARBA00022832"/>
    </source>
</evidence>
<evidence type="ECO:0000256" key="5">
    <source>
        <dbReference type="ARBA" id="ARBA00023098"/>
    </source>
</evidence>
<dbReference type="InterPro" id="IPR009081">
    <property type="entry name" value="PP-bd_ACP"/>
</dbReference>
<evidence type="ECO:0000259" key="7">
    <source>
        <dbReference type="PROSITE" id="PS50075"/>
    </source>
</evidence>
<dbReference type="EMBL" id="JBJHZX010000006">
    <property type="protein sequence ID" value="MFL0195056.1"/>
    <property type="molecule type" value="Genomic_DNA"/>
</dbReference>
<keyword evidence="5" id="KW-0443">Lipid metabolism</keyword>